<dbReference type="InterPro" id="IPR007110">
    <property type="entry name" value="Ig-like_dom"/>
</dbReference>
<feature type="domain" description="Ig-like" evidence="6">
    <location>
        <begin position="182"/>
        <end position="271"/>
    </location>
</feature>
<dbReference type="PANTHER" id="PTHR23268:SF47">
    <property type="entry name" value="T CELL RECEPTOR BETA VARIABLE 11-1"/>
    <property type="match status" value="1"/>
</dbReference>
<dbReference type="Gene3D" id="2.60.40.10">
    <property type="entry name" value="Immunoglobulins"/>
    <property type="match status" value="20"/>
</dbReference>
<dbReference type="GO" id="GO:0002250">
    <property type="term" value="P:adaptive immune response"/>
    <property type="evidence" value="ECO:0007669"/>
    <property type="project" value="UniProtKB-KW"/>
</dbReference>
<dbReference type="InterPro" id="IPR003598">
    <property type="entry name" value="Ig_sub2"/>
</dbReference>
<keyword evidence="4" id="KW-0393">Immunoglobulin domain</keyword>
<feature type="domain" description="Ig-like" evidence="6">
    <location>
        <begin position="1257"/>
        <end position="1346"/>
    </location>
</feature>
<evidence type="ECO:0000256" key="4">
    <source>
        <dbReference type="ARBA" id="ARBA00023319"/>
    </source>
</evidence>
<feature type="domain" description="Ig-like" evidence="6">
    <location>
        <begin position="2051"/>
        <end position="2127"/>
    </location>
</feature>
<feature type="domain" description="Ig-like" evidence="6">
    <location>
        <begin position="592"/>
        <end position="701"/>
    </location>
</feature>
<keyword evidence="3" id="KW-1064">Adaptive immunity</keyword>
<dbReference type="Pfam" id="PF07686">
    <property type="entry name" value="V-set"/>
    <property type="match status" value="16"/>
</dbReference>
<proteinExistence type="predicted"/>
<feature type="domain" description="Ig-like" evidence="6">
    <location>
        <begin position="1843"/>
        <end position="1937"/>
    </location>
</feature>
<protein>
    <recommendedName>
        <fullName evidence="6">Ig-like domain-containing protein</fullName>
    </recommendedName>
</protein>
<comment type="caution">
    <text evidence="7">The sequence shown here is derived from an EMBL/GenBank/DDBJ whole genome shotgun (WGS) entry which is preliminary data.</text>
</comment>
<dbReference type="SMART" id="SM00408">
    <property type="entry name" value="IGc2"/>
    <property type="match status" value="4"/>
</dbReference>
<feature type="domain" description="Ig-like" evidence="6">
    <location>
        <begin position="785"/>
        <end position="897"/>
    </location>
</feature>
<dbReference type="PANTHER" id="PTHR23268">
    <property type="entry name" value="T-CELL RECEPTOR BETA CHAIN"/>
    <property type="match status" value="1"/>
</dbReference>
<evidence type="ECO:0000256" key="2">
    <source>
        <dbReference type="ARBA" id="ARBA00022859"/>
    </source>
</evidence>
<dbReference type="Proteomes" id="UP001488838">
    <property type="component" value="Unassembled WGS sequence"/>
</dbReference>
<name>A0AAW0HCJ5_MYOGA</name>
<dbReference type="InterPro" id="IPR050413">
    <property type="entry name" value="TCR_beta_variable"/>
</dbReference>
<keyword evidence="8" id="KW-1185">Reference proteome</keyword>
<reference evidence="7 8" key="1">
    <citation type="journal article" date="2023" name="bioRxiv">
        <title>Conserved and derived expression patterns and positive selection on dental genes reveal complex evolutionary context of ever-growing rodent molars.</title>
        <authorList>
            <person name="Calamari Z.T."/>
            <person name="Song A."/>
            <person name="Cohen E."/>
            <person name="Akter M."/>
            <person name="Roy R.D."/>
            <person name="Hallikas O."/>
            <person name="Christensen M.M."/>
            <person name="Li P."/>
            <person name="Marangoni P."/>
            <person name="Jernvall J."/>
            <person name="Klein O.D."/>
        </authorList>
    </citation>
    <scope>NUCLEOTIDE SEQUENCE [LARGE SCALE GENOMIC DNA]</scope>
    <source>
        <strain evidence="7">V071</strain>
    </source>
</reference>
<evidence type="ECO:0000313" key="8">
    <source>
        <dbReference type="Proteomes" id="UP001488838"/>
    </source>
</evidence>
<dbReference type="GO" id="GO:0007166">
    <property type="term" value="P:cell surface receptor signaling pathway"/>
    <property type="evidence" value="ECO:0007669"/>
    <property type="project" value="TreeGrafter"/>
</dbReference>
<sequence length="2161" mass="241305">MLVKTGQHVSMKCTQDMKHDSMFWYRQDPGLGLRLIYDSYDVGITDKGDVPEGYNVSRSNTKDFFLILESASPSQTSVYFCASNLTNAGVSQSPLHRIIKRGQDVALECDPVSGHRGLYWYRQNLGQGPVFMVSFQDELLSDKSGMPNDRFSAGRPAGSSSTLKIQSTDQEDSGIYLYLTDAGITQTPRYWIVLTGRKMTLECSQNMNHYSMFWYRQNAGEGLKLIYYSGSVGSTTKGDVPEGYSVSRNKSEHFPLTLGSARPSQTSTYFCASKCTFRILPLFIIRLFFPQAQENAGLCNSKTAYQNKRMACFTEIFPYFRILLCVLILISPKLVCYLALCVLGTGEPSDCHVIPLCPPLSYSVLVCIRIRVCVTEIRIFSISVSTDHTKAGVSQFPAHTIIKKGQNVSFRCYPISGHTRLFWYQQKSGQGPEFLTYFQNEVAPDKSGLPGDRFSAERPDGSYSVLKIQPAKREDSAVGPSLLCCVTVFLLGTSSASPGVVQSPRHIIKAKGGRSFVNCTPISGHASVYWYQQTLGQELKFLIQHYEKMEREKGNIPNRFSVQQFSDYHSEMNMSTLQLEDSAALSSSIAEPMEAAVTQSPRSKVTVTGGKVELSCNQTFNHENMYWYRQDLGHGLRLIHYSYGAGSTENGDVPDGYKATRPRTEEFSLILEKASSSQTSVYFCASSSASPGVVQSPRHIIKAKGGRSFVKCTPIDGHNTVFWYQQTLGQELKFLIQHYEKMEREKGNIPSRFSVQQFSDYHSEMNMSALQLEDSAALSSSITEPMEAAVTQSPRNKVTVTGGKVELSCHQTDNHNIMYWYRQDLGHGLRLIHYSYGDGSTENGDVPDGYKATRPKTEEFSLILEKASPSQTAVYFCASTLGGLLLSSSTAAAPVLSSSRCSLLSPASPGSTSPGVIQSPRHIIKAKGGKSFVNCTPISGHNTVFWYQQTLGQELKFLIQHFEKIESEKGNIPNRFSVQQFSDYHSEMNMSALQLEDSAMFFITEHMEAAITQSSRNKDMDHGLRLIHHSYGAGDTEKGDVPGGYKATRPRKENFSLTLEMVSPSQAAPALLCHCLSPGNKCSLLSPASSGSASPRVVQSPRYIIKTKGGRSFLKCTPISGQDNVFWYQQTLGQKLKFLIQHYKRMERAKGNIPKRFSVQQFKHTEAAVNQSPRSKVTVTGGKLTLSCHQTDSHNNMYCFRQALGHGLRLIHYSYGADNIQKGDVPDGYKVTRPRTEDFSFVLEKASPISDSCSASPGVIQSPRHIIKAKGGKSFVNCTPISGHNTVFWYQQTLGQELKFLIQHFEKIESEKGNIPNRFSVQQFSDYHSEMNMSALQLEDSAVYFCAKPMEAAITQSPRSKMTVTGGKVELSCNQTDNHNYMYWYRQDLGHGLRLIHYSFGAGSTENGDVPDGYKAIRPSLKDFSLILEKASPSQTAVYFCASSSTSPGVIQSPRHIIKAKGGRSFMNCTPISGHDTVFWYQQTLGQELKFLIQHYQKTEGEKGNIPSRFSVQQFSDYHSEMNMSALQLEDSEHMEAAVTQNPRSKVTVTGGKVELSCHQTDGHDYMYWYRQDLGHALRLIYYSYGVDSIEKGDVPDGYKVTRPRTEDFSLILEKAFPSQTAVYFCASSSASPGVVQSPRHIIKAKGGRSFVNCTPISGHDTVYWYQQTLGQELKFLIRHYQEMEGEKGNIPSRFSVQQFSDYHSEMNMSALQLEDSAALSSSITEPMEAAVTQSPRNKVTVTGEKVELSCHQTDNRNNMYWYRQDLGHGLRLIYYSYGADNIQKGDVPDGYKVTRPRTEDFSLILEKASPSQTAVYFCASTMGTRLLCWAVLCLLGAVLSEAGVTQSPRYVIIQERQEVSFWCDPISGHTTLYWYQQPRDQGLQFLTYFQNEAIMDDSQLPKDRFSAVRPNGVNSTLKIQSAKLGDSATYLCASNHTDAGVTQSPRHEVAEKGQTVTLTCEPVSGHNDLFWYRQTKTQGLELLRYFRSKSLMEDEKTGKDRFTAEMLNSSASTLKIQPTEPQDSAVYLCASKPINAGVTQTPRHKVTKMGQEVTLRCEPISGHSGVFWYRQTTVRGLEFLISFLNQAPIGESGMPKERFSAQMPNATLSTLKVETTQPQDSAVYLCASSLDTELQNHIWLGQKPCFPFPVCLSPRNSFQQ</sequence>
<evidence type="ECO:0000256" key="1">
    <source>
        <dbReference type="ARBA" id="ARBA00022729"/>
    </source>
</evidence>
<accession>A0AAW0HCJ5</accession>
<evidence type="ECO:0000256" key="5">
    <source>
        <dbReference type="ARBA" id="ARBA00043266"/>
    </source>
</evidence>
<dbReference type="EMBL" id="JBBHLL010000664">
    <property type="protein sequence ID" value="KAK7798777.1"/>
    <property type="molecule type" value="Genomic_DNA"/>
</dbReference>
<keyword evidence="5" id="KW-1279">T cell receptor</keyword>
<dbReference type="SMART" id="SM00409">
    <property type="entry name" value="IG"/>
    <property type="match status" value="13"/>
</dbReference>
<keyword evidence="2" id="KW-0391">Immunity</keyword>
<dbReference type="GO" id="GO:0042101">
    <property type="term" value="C:T cell receptor complex"/>
    <property type="evidence" value="ECO:0007669"/>
    <property type="project" value="UniProtKB-KW"/>
</dbReference>
<feature type="domain" description="Ig-like" evidence="6">
    <location>
        <begin position="1727"/>
        <end position="1819"/>
    </location>
</feature>
<dbReference type="SMART" id="SM00406">
    <property type="entry name" value="IGv"/>
    <property type="match status" value="14"/>
</dbReference>
<gene>
    <name evidence="7" type="ORF">U0070_005759</name>
</gene>
<evidence type="ECO:0000259" key="6">
    <source>
        <dbReference type="PROSITE" id="PS50835"/>
    </source>
</evidence>
<feature type="domain" description="Ig-like" evidence="6">
    <location>
        <begin position="1537"/>
        <end position="1643"/>
    </location>
</feature>
<dbReference type="InterPro" id="IPR003599">
    <property type="entry name" value="Ig_sub"/>
</dbReference>
<dbReference type="InterPro" id="IPR013783">
    <property type="entry name" value="Ig-like_fold"/>
</dbReference>
<keyword evidence="1" id="KW-0732">Signal</keyword>
<dbReference type="CDD" id="cd05899">
    <property type="entry name" value="IgV_TCR_beta"/>
    <property type="match status" value="1"/>
</dbReference>
<dbReference type="SUPFAM" id="SSF48726">
    <property type="entry name" value="Immunoglobulin"/>
    <property type="match status" value="20"/>
</dbReference>
<dbReference type="PROSITE" id="PS50835">
    <property type="entry name" value="IG_LIKE"/>
    <property type="match status" value="11"/>
</dbReference>
<feature type="domain" description="Ig-like" evidence="6">
    <location>
        <begin position="1349"/>
        <end position="1458"/>
    </location>
</feature>
<feature type="domain" description="Ig-like" evidence="6">
    <location>
        <begin position="1"/>
        <end position="91"/>
    </location>
</feature>
<feature type="domain" description="Ig-like" evidence="6">
    <location>
        <begin position="1940"/>
        <end position="2040"/>
    </location>
</feature>
<evidence type="ECO:0000256" key="3">
    <source>
        <dbReference type="ARBA" id="ARBA00023130"/>
    </source>
</evidence>
<organism evidence="7 8">
    <name type="scientific">Myodes glareolus</name>
    <name type="common">Bank vole</name>
    <name type="synonym">Clethrionomys glareolus</name>
    <dbReference type="NCBI Taxonomy" id="447135"/>
    <lineage>
        <taxon>Eukaryota</taxon>
        <taxon>Metazoa</taxon>
        <taxon>Chordata</taxon>
        <taxon>Craniata</taxon>
        <taxon>Vertebrata</taxon>
        <taxon>Euteleostomi</taxon>
        <taxon>Mammalia</taxon>
        <taxon>Eutheria</taxon>
        <taxon>Euarchontoglires</taxon>
        <taxon>Glires</taxon>
        <taxon>Rodentia</taxon>
        <taxon>Myomorpha</taxon>
        <taxon>Muroidea</taxon>
        <taxon>Cricetidae</taxon>
        <taxon>Arvicolinae</taxon>
        <taxon>Myodes</taxon>
    </lineage>
</organism>
<evidence type="ECO:0000313" key="7">
    <source>
        <dbReference type="EMBL" id="KAK7798777.1"/>
    </source>
</evidence>
<dbReference type="InterPro" id="IPR036179">
    <property type="entry name" value="Ig-like_dom_sf"/>
</dbReference>
<dbReference type="InterPro" id="IPR013106">
    <property type="entry name" value="Ig_V-set"/>
</dbReference>